<evidence type="ECO:0000313" key="3">
    <source>
        <dbReference type="RefSeq" id="XP_010915314.1"/>
    </source>
</evidence>
<organism evidence="2 3">
    <name type="scientific">Elaeis guineensis var. tenera</name>
    <name type="common">Oil palm</name>
    <dbReference type="NCBI Taxonomy" id="51953"/>
    <lineage>
        <taxon>Eukaryota</taxon>
        <taxon>Viridiplantae</taxon>
        <taxon>Streptophyta</taxon>
        <taxon>Embryophyta</taxon>
        <taxon>Tracheophyta</taxon>
        <taxon>Spermatophyta</taxon>
        <taxon>Magnoliopsida</taxon>
        <taxon>Liliopsida</taxon>
        <taxon>Arecaceae</taxon>
        <taxon>Arecoideae</taxon>
        <taxon>Cocoseae</taxon>
        <taxon>Elaeidinae</taxon>
        <taxon>Elaeis</taxon>
    </lineage>
</organism>
<dbReference type="AlphaFoldDB" id="A0A6I9QUE4"/>
<sequence length="459" mass="51571">MALENLPSPLLLEILNRLSDSADLARCRLVSRTLRSLSYQVSSVNVLCSRDRYLRSRATETRHLTLPFKSVVTNLVSLHSAALDSLSIGVERPSAAGAAWEEDDFDDSDDLHLTAVGFLSQWLPLVGGRLRSLSISDFWIQSCWRRSEALCLISDLCCNLLNLEVRNAWLSVEGLKPMQKLTTLTLEFIRLDDEDLEKVNECFPSLEVLHLIGVGGLKEPKIHLSKLRICCWTVSNFPHSLTIHAPNLVELQLKCVEPKVLHLCTPLLTNLSLIVKRPSGLVKVEKFLNLKSLSIESLDLCSLGEVLLSSKTVKKLELEAPRCTKADESSNTKTDESSNTISFIDLVNAFPNMDELHLGPGAWYELQKTCGLEDLSISCELGSLKKLTLRLPLLEFDTTLLFFILNHCSPCCEVVILIHADAESATRKCIIFNCTSNFPKIRWKWGMWKESFKDTYLDL</sequence>
<accession>A0A6I9QUE4</accession>
<dbReference type="InterPro" id="IPR001810">
    <property type="entry name" value="F-box_dom"/>
</dbReference>
<dbReference type="Proteomes" id="UP000504607">
    <property type="component" value="Chromosome 3"/>
</dbReference>
<reference evidence="3" key="1">
    <citation type="submission" date="2025-08" db="UniProtKB">
        <authorList>
            <consortium name="RefSeq"/>
        </authorList>
    </citation>
    <scope>IDENTIFICATION</scope>
</reference>
<proteinExistence type="predicted"/>
<dbReference type="CDD" id="cd09917">
    <property type="entry name" value="F-box_SF"/>
    <property type="match status" value="1"/>
</dbReference>
<dbReference type="PANTHER" id="PTHR31215">
    <property type="entry name" value="OS05G0510400 PROTEIN-RELATED"/>
    <property type="match status" value="1"/>
</dbReference>
<protein>
    <submittedName>
        <fullName evidence="3">F-box/LRR-repeat protein At4g29420</fullName>
    </submittedName>
</protein>
<dbReference type="InParanoid" id="A0A6I9QUE4"/>
<name>A0A6I9QUE4_ELAGV</name>
<dbReference type="GeneID" id="105040471"/>
<dbReference type="SUPFAM" id="SSF81383">
    <property type="entry name" value="F-box domain"/>
    <property type="match status" value="1"/>
</dbReference>
<dbReference type="KEGG" id="egu:105040471"/>
<dbReference type="RefSeq" id="XP_010915314.1">
    <property type="nucleotide sequence ID" value="XM_010917012.3"/>
</dbReference>
<gene>
    <name evidence="3" type="primary">LOC105040471</name>
</gene>
<dbReference type="InterPro" id="IPR044809">
    <property type="entry name" value="AUF1-like"/>
</dbReference>
<evidence type="ECO:0000313" key="2">
    <source>
        <dbReference type="Proteomes" id="UP000504607"/>
    </source>
</evidence>
<dbReference type="Gene3D" id="1.20.1280.50">
    <property type="match status" value="1"/>
</dbReference>
<dbReference type="InterPro" id="IPR036047">
    <property type="entry name" value="F-box-like_dom_sf"/>
</dbReference>
<dbReference type="FunCoup" id="A0A6I9QUE4">
    <property type="interactions" value="951"/>
</dbReference>
<feature type="domain" description="F-box" evidence="1">
    <location>
        <begin position="1"/>
        <end position="37"/>
    </location>
</feature>
<dbReference type="PROSITE" id="PS50181">
    <property type="entry name" value="FBOX"/>
    <property type="match status" value="1"/>
</dbReference>
<evidence type="ECO:0000259" key="1">
    <source>
        <dbReference type="PROSITE" id="PS50181"/>
    </source>
</evidence>
<dbReference type="Pfam" id="PF12937">
    <property type="entry name" value="F-box-like"/>
    <property type="match status" value="1"/>
</dbReference>
<dbReference type="SUPFAM" id="SSF52047">
    <property type="entry name" value="RNI-like"/>
    <property type="match status" value="1"/>
</dbReference>
<keyword evidence="2" id="KW-1185">Reference proteome</keyword>
<dbReference type="OrthoDB" id="2242903at2759"/>